<sequence>MPNLLRSMHRGTYYYRKSSYTPLESRQEHKYGPDDGGTRSKHVGLYLGLALVFVVLTLSILLLPSKIRSLRQRRAKRARGQGMHLRERSLRKQRPISGKDAPGFASPFDNEHEVGRVYSWNEPAKPESAYRRPSIRPVSGETEPEGYGDLQSVHGVGRGSRYEDGGQDRDGFEKAPQNGFPSPGAYFSGR</sequence>
<feature type="transmembrane region" description="Helical" evidence="2">
    <location>
        <begin position="43"/>
        <end position="64"/>
    </location>
</feature>
<keyword evidence="2" id="KW-1133">Transmembrane helix</keyword>
<dbReference type="OrthoDB" id="10316737at2759"/>
<organism evidence="3 4">
    <name type="scientific">Zymoseptoria brevis</name>
    <dbReference type="NCBI Taxonomy" id="1047168"/>
    <lineage>
        <taxon>Eukaryota</taxon>
        <taxon>Fungi</taxon>
        <taxon>Dikarya</taxon>
        <taxon>Ascomycota</taxon>
        <taxon>Pezizomycotina</taxon>
        <taxon>Dothideomycetes</taxon>
        <taxon>Dothideomycetidae</taxon>
        <taxon>Mycosphaerellales</taxon>
        <taxon>Mycosphaerellaceae</taxon>
        <taxon>Zymoseptoria</taxon>
    </lineage>
</organism>
<dbReference type="EMBL" id="LAFY01000338">
    <property type="protein sequence ID" value="KJX99941.1"/>
    <property type="molecule type" value="Genomic_DNA"/>
</dbReference>
<protein>
    <submittedName>
        <fullName evidence="3">Uncharacterized protein</fullName>
    </submittedName>
</protein>
<evidence type="ECO:0000256" key="2">
    <source>
        <dbReference type="SAM" id="Phobius"/>
    </source>
</evidence>
<dbReference type="Proteomes" id="UP000033647">
    <property type="component" value="Unassembled WGS sequence"/>
</dbReference>
<comment type="caution">
    <text evidence="3">The sequence shown here is derived from an EMBL/GenBank/DDBJ whole genome shotgun (WGS) entry which is preliminary data.</text>
</comment>
<proteinExistence type="predicted"/>
<feature type="compositionally biased region" description="Basic and acidic residues" evidence="1">
    <location>
        <begin position="160"/>
        <end position="173"/>
    </location>
</feature>
<keyword evidence="2" id="KW-0812">Transmembrane</keyword>
<accession>A0A0F4GRB9</accession>
<dbReference type="AlphaFoldDB" id="A0A0F4GRB9"/>
<gene>
    <name evidence="3" type="ORF">TI39_contig346g00020</name>
</gene>
<evidence type="ECO:0000313" key="3">
    <source>
        <dbReference type="EMBL" id="KJX99941.1"/>
    </source>
</evidence>
<feature type="region of interest" description="Disordered" evidence="1">
    <location>
        <begin position="125"/>
        <end position="190"/>
    </location>
</feature>
<evidence type="ECO:0000256" key="1">
    <source>
        <dbReference type="SAM" id="MobiDB-lite"/>
    </source>
</evidence>
<reference evidence="3 4" key="1">
    <citation type="submission" date="2015-03" db="EMBL/GenBank/DDBJ databases">
        <title>RNA-seq based gene annotation and comparative genomics of four Zymoseptoria species reveal species-specific pathogenicity related genes and transposable element activity.</title>
        <authorList>
            <person name="Grandaubert J."/>
            <person name="Bhattacharyya A."/>
            <person name="Stukenbrock E.H."/>
        </authorList>
    </citation>
    <scope>NUCLEOTIDE SEQUENCE [LARGE SCALE GENOMIC DNA]</scope>
    <source>
        <strain evidence="3 4">Zb18110</strain>
    </source>
</reference>
<name>A0A0F4GRB9_9PEZI</name>
<evidence type="ECO:0000313" key="4">
    <source>
        <dbReference type="Proteomes" id="UP000033647"/>
    </source>
</evidence>
<keyword evidence="2" id="KW-0472">Membrane</keyword>
<keyword evidence="4" id="KW-1185">Reference proteome</keyword>